<gene>
    <name evidence="1" type="ORF">NB703_003458</name>
</gene>
<dbReference type="EMBL" id="JANFVX010000014">
    <property type="protein sequence ID" value="MCW0345365.1"/>
    <property type="molecule type" value="Genomic_DNA"/>
</dbReference>
<evidence type="ECO:0000313" key="2">
    <source>
        <dbReference type="Proteomes" id="UP001208888"/>
    </source>
</evidence>
<reference evidence="1" key="1">
    <citation type="submission" date="2022-06" db="EMBL/GenBank/DDBJ databases">
        <title>Dynamics of rice microbiomes reveals core vertical transmitted seed endophytes.</title>
        <authorList>
            <person name="Liao K."/>
            <person name="Zhang X."/>
        </authorList>
    </citation>
    <scope>NUCLEOTIDE SEQUENCE</scope>
    <source>
        <strain evidence="1">JT1-17</strain>
    </source>
</reference>
<name>A0AAJ1D176_PANAN</name>
<dbReference type="RefSeq" id="WP_264272093.1">
    <property type="nucleotide sequence ID" value="NZ_JANFVX010000014.1"/>
</dbReference>
<sequence>MASDWNEELDRYEQGRNLNDDLKDSFKTSLSALGFLVTVLPTKKKNSCIAEVYETLNSEGWREGPQGYGYYRNGVKD</sequence>
<proteinExistence type="predicted"/>
<dbReference type="Proteomes" id="UP001208888">
    <property type="component" value="Unassembled WGS sequence"/>
</dbReference>
<evidence type="ECO:0000313" key="1">
    <source>
        <dbReference type="EMBL" id="MCW0345365.1"/>
    </source>
</evidence>
<organism evidence="1 2">
    <name type="scientific">Pantoea ananas</name>
    <name type="common">Erwinia uredovora</name>
    <dbReference type="NCBI Taxonomy" id="553"/>
    <lineage>
        <taxon>Bacteria</taxon>
        <taxon>Pseudomonadati</taxon>
        <taxon>Pseudomonadota</taxon>
        <taxon>Gammaproteobacteria</taxon>
        <taxon>Enterobacterales</taxon>
        <taxon>Erwiniaceae</taxon>
        <taxon>Pantoea</taxon>
    </lineage>
</organism>
<dbReference type="AlphaFoldDB" id="A0AAJ1D176"/>
<comment type="caution">
    <text evidence="1">The sequence shown here is derived from an EMBL/GenBank/DDBJ whole genome shotgun (WGS) entry which is preliminary data.</text>
</comment>
<protein>
    <submittedName>
        <fullName evidence="1">Uncharacterized protein</fullName>
    </submittedName>
</protein>
<accession>A0AAJ1D176</accession>